<evidence type="ECO:0000259" key="6">
    <source>
        <dbReference type="SMART" id="SM01403"/>
    </source>
</evidence>
<dbReference type="STRING" id="1041930.Mtc_2154"/>
<dbReference type="Gene3D" id="3.30.70.600">
    <property type="entry name" value="Ribosomal protein S10 domain"/>
    <property type="match status" value="1"/>
</dbReference>
<comment type="function">
    <text evidence="5">Involved in the binding of tRNA to the ribosomes.</text>
</comment>
<dbReference type="PANTHER" id="PTHR11700">
    <property type="entry name" value="30S RIBOSOMAL PROTEIN S10 FAMILY MEMBER"/>
    <property type="match status" value="1"/>
</dbReference>
<dbReference type="OrthoDB" id="371736at2157"/>
<dbReference type="GO" id="GO:0006412">
    <property type="term" value="P:translation"/>
    <property type="evidence" value="ECO:0007669"/>
    <property type="project" value="UniProtKB-UniRule"/>
</dbReference>
<dbReference type="PRINTS" id="PR00971">
    <property type="entry name" value="RIBOSOMALS10"/>
</dbReference>
<dbReference type="GO" id="GO:0000049">
    <property type="term" value="F:tRNA binding"/>
    <property type="evidence" value="ECO:0007669"/>
    <property type="project" value="UniProtKB-UniRule"/>
</dbReference>
<dbReference type="RefSeq" id="WP_014406723.1">
    <property type="nucleotide sequence ID" value="NC_017034.1"/>
</dbReference>
<evidence type="ECO:0000256" key="2">
    <source>
        <dbReference type="ARBA" id="ARBA00022980"/>
    </source>
</evidence>
<keyword evidence="3 5" id="KW-0687">Ribonucleoprotein</keyword>
<evidence type="ECO:0000256" key="4">
    <source>
        <dbReference type="ARBA" id="ARBA00035162"/>
    </source>
</evidence>
<dbReference type="InterPro" id="IPR036838">
    <property type="entry name" value="Ribosomal_uS10_dom_sf"/>
</dbReference>
<evidence type="ECO:0000313" key="8">
    <source>
        <dbReference type="Proteomes" id="UP000005233"/>
    </source>
</evidence>
<dbReference type="GO" id="GO:0003735">
    <property type="term" value="F:structural constituent of ribosome"/>
    <property type="evidence" value="ECO:0007669"/>
    <property type="project" value="UniProtKB-UniRule"/>
</dbReference>
<protein>
    <recommendedName>
        <fullName evidence="4 5">Small ribosomal subunit protein uS10</fullName>
    </recommendedName>
</protein>
<keyword evidence="2 5" id="KW-0689">Ribosomal protein</keyword>
<dbReference type="InterPro" id="IPR001848">
    <property type="entry name" value="Ribosomal_uS10"/>
</dbReference>
<evidence type="ECO:0000256" key="5">
    <source>
        <dbReference type="HAMAP-Rule" id="MF_00508"/>
    </source>
</evidence>
<dbReference type="AlphaFoldDB" id="H8I874"/>
<evidence type="ECO:0000256" key="3">
    <source>
        <dbReference type="ARBA" id="ARBA00023274"/>
    </source>
</evidence>
<reference evidence="7 8" key="1">
    <citation type="journal article" date="2012" name="J. Bacteriol.">
        <title>Complete genome sequence of a thermophilic methanogen, Methanocella conradii HZ254, isolated from Chinese rice field soil.</title>
        <authorList>
            <person name="Lu Z."/>
            <person name="Lu Y."/>
        </authorList>
    </citation>
    <scope>NUCLEOTIDE SEQUENCE [LARGE SCALE GENOMIC DNA]</scope>
    <source>
        <strain evidence="8">DSM 24694 / JCM 17849 / CGMCC 1.5162 / HZ254</strain>
    </source>
</reference>
<comment type="subunit">
    <text evidence="5">Part of the 30S ribosomal subunit.</text>
</comment>
<dbReference type="InterPro" id="IPR027486">
    <property type="entry name" value="Ribosomal_uS10_dom"/>
</dbReference>
<dbReference type="SMART" id="SM01403">
    <property type="entry name" value="Ribosomal_S10"/>
    <property type="match status" value="1"/>
</dbReference>
<dbReference type="GeneID" id="11972312"/>
<sequence length="104" mass="11596">MAAQKARIRLSGTSPTKLDDVCSQVKKIAEKTGVSISGPVPLPTKRLVVPCRKSPSGEGTATWEHWEMRVHKRLIDIDADERALRQLMRIQVPKDINIEIVLKG</sequence>
<keyword evidence="8" id="KW-1185">Reference proteome</keyword>
<comment type="similarity">
    <text evidence="1 5">Belongs to the universal ribosomal protein uS10 family.</text>
</comment>
<dbReference type="EMBL" id="CP003243">
    <property type="protein sequence ID" value="AFD00892.1"/>
    <property type="molecule type" value="Genomic_DNA"/>
</dbReference>
<dbReference type="InterPro" id="IPR018268">
    <property type="entry name" value="Ribosomal_uS10_CS"/>
</dbReference>
<dbReference type="PROSITE" id="PS00361">
    <property type="entry name" value="RIBOSOMAL_S10"/>
    <property type="match status" value="1"/>
</dbReference>
<organism evidence="7 8">
    <name type="scientific">Methanocella conradii (strain DSM 24694 / JCM 17849 / CGMCC 1.5162 / HZ254)</name>
    <dbReference type="NCBI Taxonomy" id="1041930"/>
    <lineage>
        <taxon>Archaea</taxon>
        <taxon>Methanobacteriati</taxon>
        <taxon>Methanobacteriota</taxon>
        <taxon>Stenosarchaea group</taxon>
        <taxon>Methanomicrobia</taxon>
        <taxon>Methanocellales</taxon>
        <taxon>Methanocellaceae</taxon>
        <taxon>Methanocella</taxon>
    </lineage>
</organism>
<dbReference type="GO" id="GO:0015935">
    <property type="term" value="C:small ribosomal subunit"/>
    <property type="evidence" value="ECO:0007669"/>
    <property type="project" value="UniProtKB-UniRule"/>
</dbReference>
<dbReference type="SUPFAM" id="SSF54999">
    <property type="entry name" value="Ribosomal protein S10"/>
    <property type="match status" value="1"/>
</dbReference>
<dbReference type="KEGG" id="mez:Mtc_2154"/>
<name>H8I874_METCZ</name>
<evidence type="ECO:0000256" key="1">
    <source>
        <dbReference type="ARBA" id="ARBA00007102"/>
    </source>
</evidence>
<dbReference type="Pfam" id="PF00338">
    <property type="entry name" value="Ribosomal_S10"/>
    <property type="match status" value="1"/>
</dbReference>
<dbReference type="HAMAP" id="MF_00508">
    <property type="entry name" value="Ribosomal_uS10"/>
    <property type="match status" value="1"/>
</dbReference>
<dbReference type="FunFam" id="3.30.70.600:FF:000004">
    <property type="entry name" value="30S ribosomal protein S10"/>
    <property type="match status" value="1"/>
</dbReference>
<dbReference type="InterPro" id="IPR005729">
    <property type="entry name" value="Ribosomal_uS10_euk/arc"/>
</dbReference>
<feature type="domain" description="Small ribosomal subunit protein uS10" evidence="6">
    <location>
        <begin position="7"/>
        <end position="101"/>
    </location>
</feature>
<dbReference type="Proteomes" id="UP000005233">
    <property type="component" value="Chromosome"/>
</dbReference>
<dbReference type="HOGENOM" id="CLU_122625_0_1_2"/>
<dbReference type="eggNOG" id="arCOG01758">
    <property type="taxonomic scope" value="Archaea"/>
</dbReference>
<evidence type="ECO:0000313" key="7">
    <source>
        <dbReference type="EMBL" id="AFD00892.1"/>
    </source>
</evidence>
<accession>H8I874</accession>
<gene>
    <name evidence="5" type="primary">rps10</name>
    <name evidence="7" type="synonym">rps10p</name>
    <name evidence="7" type="ordered locus">Mtc_2154</name>
</gene>
<proteinExistence type="inferred from homology"/>
<dbReference type="NCBIfam" id="TIGR01046">
    <property type="entry name" value="uS10_euk_arch"/>
    <property type="match status" value="1"/>
</dbReference>